<keyword evidence="9" id="KW-0732">Signal</keyword>
<dbReference type="AlphaFoldDB" id="A0A5J5ICB2"/>
<comment type="caution">
    <text evidence="10">The sequence shown here is derived from an EMBL/GenBank/DDBJ whole genome shotgun (WGS) entry which is preliminary data.</text>
</comment>
<dbReference type="Proteomes" id="UP000326903">
    <property type="component" value="Unassembled WGS sequence"/>
</dbReference>
<dbReference type="GO" id="GO:0005876">
    <property type="term" value="C:spindle microtubule"/>
    <property type="evidence" value="ECO:0007669"/>
    <property type="project" value="TreeGrafter"/>
</dbReference>
<dbReference type="GO" id="GO:0008017">
    <property type="term" value="F:microtubule binding"/>
    <property type="evidence" value="ECO:0007669"/>
    <property type="project" value="TreeGrafter"/>
</dbReference>
<accession>A0A5J5ICB2</accession>
<keyword evidence="11" id="KW-1185">Reference proteome</keyword>
<name>A0A5J5ICB2_9BACT</name>
<dbReference type="RefSeq" id="WP_150417019.1">
    <property type="nucleotide sequence ID" value="NZ_VYQF01000013.1"/>
</dbReference>
<evidence type="ECO:0000256" key="6">
    <source>
        <dbReference type="ARBA" id="ARBA00023212"/>
    </source>
</evidence>
<evidence type="ECO:0000256" key="3">
    <source>
        <dbReference type="ARBA" id="ARBA00022490"/>
    </source>
</evidence>
<evidence type="ECO:0000256" key="5">
    <source>
        <dbReference type="ARBA" id="ARBA00022803"/>
    </source>
</evidence>
<keyword evidence="6" id="KW-0206">Cytoskeleton</keyword>
<gene>
    <name evidence="10" type="ORF">FW778_21800</name>
</gene>
<evidence type="ECO:0000256" key="9">
    <source>
        <dbReference type="SAM" id="SignalP"/>
    </source>
</evidence>
<dbReference type="PANTHER" id="PTHR16056">
    <property type="entry name" value="REGULATOR OF MICROTUBULE DYNAMICS PROTEIN"/>
    <property type="match status" value="1"/>
</dbReference>
<dbReference type="SUPFAM" id="SSF48452">
    <property type="entry name" value="TPR-like"/>
    <property type="match status" value="1"/>
</dbReference>
<proteinExistence type="predicted"/>
<keyword evidence="3" id="KW-0963">Cytoplasm</keyword>
<evidence type="ECO:0000256" key="1">
    <source>
        <dbReference type="ARBA" id="ARBA00004245"/>
    </source>
</evidence>
<dbReference type="GO" id="GO:0097431">
    <property type="term" value="C:mitotic spindle pole"/>
    <property type="evidence" value="ECO:0007669"/>
    <property type="project" value="TreeGrafter"/>
</dbReference>
<reference evidence="10 11" key="1">
    <citation type="submission" date="2019-09" db="EMBL/GenBank/DDBJ databases">
        <title>Draft genome sequence of Ginsengibacter sp. BR5-29.</title>
        <authorList>
            <person name="Im W.-T."/>
        </authorList>
    </citation>
    <scope>NUCLEOTIDE SEQUENCE [LARGE SCALE GENOMIC DNA]</scope>
    <source>
        <strain evidence="10 11">BR5-29</strain>
    </source>
</reference>
<evidence type="ECO:0000256" key="2">
    <source>
        <dbReference type="ARBA" id="ARBA00011375"/>
    </source>
</evidence>
<feature type="signal peptide" evidence="9">
    <location>
        <begin position="1"/>
        <end position="18"/>
    </location>
</feature>
<dbReference type="Gene3D" id="1.25.40.10">
    <property type="entry name" value="Tetratricopeptide repeat domain"/>
    <property type="match status" value="1"/>
</dbReference>
<evidence type="ECO:0000313" key="11">
    <source>
        <dbReference type="Proteomes" id="UP000326903"/>
    </source>
</evidence>
<dbReference type="GO" id="GO:0005737">
    <property type="term" value="C:cytoplasm"/>
    <property type="evidence" value="ECO:0007669"/>
    <property type="project" value="TreeGrafter"/>
</dbReference>
<comment type="subcellular location">
    <subcellularLocation>
        <location evidence="1">Cytoplasm</location>
        <location evidence="1">Cytoskeleton</location>
    </subcellularLocation>
</comment>
<organism evidence="10 11">
    <name type="scientific">Ginsengibacter hankyongi</name>
    <dbReference type="NCBI Taxonomy" id="2607284"/>
    <lineage>
        <taxon>Bacteria</taxon>
        <taxon>Pseudomonadati</taxon>
        <taxon>Bacteroidota</taxon>
        <taxon>Chitinophagia</taxon>
        <taxon>Chitinophagales</taxon>
        <taxon>Chitinophagaceae</taxon>
        <taxon>Ginsengibacter</taxon>
    </lineage>
</organism>
<dbReference type="InterPro" id="IPR049039">
    <property type="entry name" value="RMD1-3_a_helical_rpt"/>
</dbReference>
<protein>
    <recommendedName>
        <fullName evidence="7">Regulator of microtubule dynamics protein 1</fullName>
    </recommendedName>
    <alternativeName>
        <fullName evidence="8">Protein FAM82B</fullName>
    </alternativeName>
</protein>
<dbReference type="InterPro" id="IPR011990">
    <property type="entry name" value="TPR-like_helical_dom_sf"/>
</dbReference>
<keyword evidence="5" id="KW-0802">TPR repeat</keyword>
<feature type="chain" id="PRO_5023934825" description="Regulator of microtubule dynamics protein 1" evidence="9">
    <location>
        <begin position="19"/>
        <end position="250"/>
    </location>
</feature>
<evidence type="ECO:0000256" key="4">
    <source>
        <dbReference type="ARBA" id="ARBA00022737"/>
    </source>
</evidence>
<evidence type="ECO:0000256" key="7">
    <source>
        <dbReference type="ARBA" id="ARBA00039966"/>
    </source>
</evidence>
<evidence type="ECO:0000256" key="8">
    <source>
        <dbReference type="ARBA" id="ARBA00041958"/>
    </source>
</evidence>
<keyword evidence="4" id="KW-0677">Repeat</keyword>
<evidence type="ECO:0000313" key="10">
    <source>
        <dbReference type="EMBL" id="KAA9034647.1"/>
    </source>
</evidence>
<dbReference type="PANTHER" id="PTHR16056:SF16">
    <property type="entry name" value="REGULATOR OF MICROTUBULE DYNAMICS PROTEIN 1"/>
    <property type="match status" value="1"/>
</dbReference>
<dbReference type="EMBL" id="VYQF01000013">
    <property type="protein sequence ID" value="KAA9034647.1"/>
    <property type="molecule type" value="Genomic_DNA"/>
</dbReference>
<dbReference type="Pfam" id="PF21033">
    <property type="entry name" value="RMD1-3"/>
    <property type="match status" value="1"/>
</dbReference>
<comment type="subunit">
    <text evidence="2">Interacts with microtubules.</text>
</comment>
<sequence>MKILFFICLVAYSGFLHAQDISAILKNAEQYETSMNDAQAFNAYQEALKILPSNLEALCKCSELCTRIGARLKEDKVQQDDYYRKAKTYAQTALQVNRFSSDANFVMALAMGREAMKKDGKEKIDAVRDVKKYADLSLKYNPHNYKAWYVLGKWYYEINGLNYFERTAVKLFFGALPPASIDDAINCLEKVKSLNPSFILNYLSLAKAYKRKDEENIARQNLTVMFTLPDKTEDDENIKKEGKALLKKWD</sequence>